<dbReference type="EMBL" id="JAEKNS010000156">
    <property type="protein sequence ID" value="MBJ7596298.1"/>
    <property type="molecule type" value="Genomic_DNA"/>
</dbReference>
<dbReference type="Proteomes" id="UP000606991">
    <property type="component" value="Unassembled WGS sequence"/>
</dbReference>
<keyword evidence="3 8" id="KW-0540">Nuclease</keyword>
<evidence type="ECO:0000259" key="9">
    <source>
        <dbReference type="Pfam" id="PF01850"/>
    </source>
</evidence>
<dbReference type="GO" id="GO:0016787">
    <property type="term" value="F:hydrolase activity"/>
    <property type="evidence" value="ECO:0007669"/>
    <property type="project" value="UniProtKB-KW"/>
</dbReference>
<dbReference type="CDD" id="cd09871">
    <property type="entry name" value="PIN_MtVapC28-VapC30-like"/>
    <property type="match status" value="1"/>
</dbReference>
<dbReference type="Pfam" id="PF01850">
    <property type="entry name" value="PIN"/>
    <property type="match status" value="1"/>
</dbReference>
<keyword evidence="8" id="KW-0800">Toxin</keyword>
<comment type="similarity">
    <text evidence="7 8">Belongs to the PINc/VapC protein family.</text>
</comment>
<comment type="caution">
    <text evidence="10">The sequence shown here is derived from an EMBL/GenBank/DDBJ whole genome shotgun (WGS) entry which is preliminary data.</text>
</comment>
<sequence length="133" mass="14190">MIVDTSAIIAILRGEHDAQRYIDALASAQTARISAGTYMETAIVVDTNRDPVLSGRLDDIIAITGLAVEPVTQAHAEIARRAYRDFGRGTGHPAELNFGDCFAYALARASGEPLLYKGGDFAKTDVTPALLDP</sequence>
<dbReference type="InterPro" id="IPR050556">
    <property type="entry name" value="Type_II_TA_system_RNase"/>
</dbReference>
<evidence type="ECO:0000313" key="10">
    <source>
        <dbReference type="EMBL" id="MBJ7596298.1"/>
    </source>
</evidence>
<feature type="domain" description="PIN" evidence="9">
    <location>
        <begin position="1"/>
        <end position="125"/>
    </location>
</feature>
<evidence type="ECO:0000256" key="4">
    <source>
        <dbReference type="ARBA" id="ARBA00022723"/>
    </source>
</evidence>
<feature type="binding site" evidence="8">
    <location>
        <position position="100"/>
    </location>
    <ligand>
        <name>Mg(2+)</name>
        <dbReference type="ChEBI" id="CHEBI:18420"/>
    </ligand>
</feature>
<keyword evidence="6 8" id="KW-0460">Magnesium</keyword>
<keyword evidence="5 8" id="KW-0378">Hydrolase</keyword>
<keyword evidence="4 8" id="KW-0479">Metal-binding</keyword>
<comment type="cofactor">
    <cofactor evidence="1 8">
        <name>Mg(2+)</name>
        <dbReference type="ChEBI" id="CHEBI:18420"/>
    </cofactor>
</comment>
<keyword evidence="2 8" id="KW-1277">Toxin-antitoxin system</keyword>
<dbReference type="AlphaFoldDB" id="A0A934N6V9"/>
<evidence type="ECO:0000256" key="6">
    <source>
        <dbReference type="ARBA" id="ARBA00022842"/>
    </source>
</evidence>
<dbReference type="GO" id="GO:0000287">
    <property type="term" value="F:magnesium ion binding"/>
    <property type="evidence" value="ECO:0007669"/>
    <property type="project" value="UniProtKB-UniRule"/>
</dbReference>
<dbReference type="SUPFAM" id="SSF88723">
    <property type="entry name" value="PIN domain-like"/>
    <property type="match status" value="1"/>
</dbReference>
<proteinExistence type="inferred from homology"/>
<dbReference type="PANTHER" id="PTHR33653:SF1">
    <property type="entry name" value="RIBONUCLEASE VAPC2"/>
    <property type="match status" value="1"/>
</dbReference>
<evidence type="ECO:0000256" key="3">
    <source>
        <dbReference type="ARBA" id="ARBA00022722"/>
    </source>
</evidence>
<protein>
    <recommendedName>
        <fullName evidence="8">Ribonuclease VapC</fullName>
        <shortName evidence="8">RNase VapC</shortName>
        <ecNumber evidence="8">3.1.-.-</ecNumber>
    </recommendedName>
    <alternativeName>
        <fullName evidence="8">Toxin VapC</fullName>
    </alternativeName>
</protein>
<evidence type="ECO:0000256" key="5">
    <source>
        <dbReference type="ARBA" id="ARBA00022801"/>
    </source>
</evidence>
<dbReference type="EC" id="3.1.-.-" evidence="8"/>
<evidence type="ECO:0000256" key="2">
    <source>
        <dbReference type="ARBA" id="ARBA00022649"/>
    </source>
</evidence>
<comment type="function">
    <text evidence="8">Toxic component of a toxin-antitoxin (TA) system. An RNase.</text>
</comment>
<dbReference type="GO" id="GO:0004540">
    <property type="term" value="F:RNA nuclease activity"/>
    <property type="evidence" value="ECO:0007669"/>
    <property type="project" value="InterPro"/>
</dbReference>
<reference evidence="10 11" key="1">
    <citation type="submission" date="2020-10" db="EMBL/GenBank/DDBJ databases">
        <title>Ca. Dormibacterota MAGs.</title>
        <authorList>
            <person name="Montgomery K."/>
        </authorList>
    </citation>
    <scope>NUCLEOTIDE SEQUENCE [LARGE SCALE GENOMIC DNA]</scope>
    <source>
        <strain evidence="10">SC8812_S17_18</strain>
    </source>
</reference>
<gene>
    <name evidence="8" type="primary">vapC</name>
    <name evidence="10" type="ORF">JF886_15830</name>
</gene>
<dbReference type="PANTHER" id="PTHR33653">
    <property type="entry name" value="RIBONUCLEASE VAPC2"/>
    <property type="match status" value="1"/>
</dbReference>
<dbReference type="InterPro" id="IPR029060">
    <property type="entry name" value="PIN-like_dom_sf"/>
</dbReference>
<name>A0A934N6V9_9BACT</name>
<dbReference type="GO" id="GO:0090729">
    <property type="term" value="F:toxin activity"/>
    <property type="evidence" value="ECO:0007669"/>
    <property type="project" value="UniProtKB-KW"/>
</dbReference>
<dbReference type="Gene3D" id="3.40.50.1010">
    <property type="entry name" value="5'-nuclease"/>
    <property type="match status" value="1"/>
</dbReference>
<dbReference type="HAMAP" id="MF_00265">
    <property type="entry name" value="VapC_Nob1"/>
    <property type="match status" value="1"/>
</dbReference>
<evidence type="ECO:0000256" key="8">
    <source>
        <dbReference type="HAMAP-Rule" id="MF_00265"/>
    </source>
</evidence>
<evidence type="ECO:0000256" key="7">
    <source>
        <dbReference type="ARBA" id="ARBA00038093"/>
    </source>
</evidence>
<dbReference type="InterPro" id="IPR022907">
    <property type="entry name" value="VapC_family"/>
</dbReference>
<organism evidence="10 11">
    <name type="scientific">Candidatus Aeolococcus gillhamiae</name>
    <dbReference type="NCBI Taxonomy" id="3127015"/>
    <lineage>
        <taxon>Bacteria</taxon>
        <taxon>Bacillati</taxon>
        <taxon>Candidatus Dormiibacterota</taxon>
        <taxon>Candidatus Dormibacteria</taxon>
        <taxon>Candidatus Aeolococcales</taxon>
        <taxon>Candidatus Aeolococcaceae</taxon>
        <taxon>Candidatus Aeolococcus</taxon>
    </lineage>
</organism>
<feature type="binding site" evidence="8">
    <location>
        <position position="4"/>
    </location>
    <ligand>
        <name>Mg(2+)</name>
        <dbReference type="ChEBI" id="CHEBI:18420"/>
    </ligand>
</feature>
<evidence type="ECO:0000256" key="1">
    <source>
        <dbReference type="ARBA" id="ARBA00001946"/>
    </source>
</evidence>
<evidence type="ECO:0000313" key="11">
    <source>
        <dbReference type="Proteomes" id="UP000606991"/>
    </source>
</evidence>
<accession>A0A934N6V9</accession>
<dbReference type="RefSeq" id="WP_337314221.1">
    <property type="nucleotide sequence ID" value="NZ_JAEKNS010000156.1"/>
</dbReference>
<dbReference type="InterPro" id="IPR002716">
    <property type="entry name" value="PIN_dom"/>
</dbReference>